<dbReference type="InterPro" id="IPR014776">
    <property type="entry name" value="4pyrrole_Mease_sub2"/>
</dbReference>
<name>A0A5P6VUK6_PSEXY</name>
<dbReference type="InterPro" id="IPR006362">
    <property type="entry name" value="Cbl_synth_CobM/CibF"/>
</dbReference>
<dbReference type="KEGG" id="pxv:FXF36_14190"/>
<dbReference type="OrthoDB" id="9815856at2"/>
<dbReference type="Gene3D" id="3.40.1010.10">
    <property type="entry name" value="Cobalt-precorrin-4 Transmethylase, Domain 1"/>
    <property type="match status" value="1"/>
</dbReference>
<evidence type="ECO:0000313" key="7">
    <source>
        <dbReference type="EMBL" id="QFJ55958.1"/>
    </source>
</evidence>
<evidence type="ECO:0000313" key="8">
    <source>
        <dbReference type="Proteomes" id="UP000327030"/>
    </source>
</evidence>
<dbReference type="InterPro" id="IPR035996">
    <property type="entry name" value="4pyrrol_Methylase_sf"/>
</dbReference>
<evidence type="ECO:0000256" key="3">
    <source>
        <dbReference type="ARBA" id="ARBA00022603"/>
    </source>
</evidence>
<dbReference type="InterPro" id="IPR000878">
    <property type="entry name" value="4pyrrol_Mease"/>
</dbReference>
<dbReference type="GO" id="GO:0046026">
    <property type="term" value="F:precorrin-4 C11-methyltransferase activity"/>
    <property type="evidence" value="ECO:0007669"/>
    <property type="project" value="UniProtKB-EC"/>
</dbReference>
<dbReference type="Proteomes" id="UP000327030">
    <property type="component" value="Chromosome 1"/>
</dbReference>
<accession>A0A5P6VUK6</accession>
<evidence type="ECO:0000256" key="2">
    <source>
        <dbReference type="ARBA" id="ARBA00022573"/>
    </source>
</evidence>
<dbReference type="Gene3D" id="3.30.950.10">
    <property type="entry name" value="Methyltransferase, Cobalt-precorrin-4 Transmethylase, Domain 2"/>
    <property type="match status" value="1"/>
</dbReference>
<feature type="domain" description="Tetrapyrrole methylase" evidence="6">
    <location>
        <begin position="9"/>
        <end position="215"/>
    </location>
</feature>
<sequence>MSKVTSRNKVYFVGAGCGAADLITVRGAKLLGLADVIIYAGSLVNPELLEYAKKDCEIYNSATMTLEEVMEIIVNANQEGKMVVRLHTGEPSIYGAVQEQMHILDEKGIDYESCPGVSACFGAAASLNLEYTLPDVSQSLIITRMEGRTAVPEGESIESFAAHGATMAIYLSTGMLEELQERLLKGGYDKNTPAAIVYKASWPEEEKYICTVGTLANTAKAKNIKNLAVILVGDVIAKSNYSLSKLYDKDFETGFRTPH</sequence>
<organism evidence="7 8">
    <name type="scientific">Pseudobutyrivibrio xylanivorans</name>
    <dbReference type="NCBI Taxonomy" id="185007"/>
    <lineage>
        <taxon>Bacteria</taxon>
        <taxon>Bacillati</taxon>
        <taxon>Bacillota</taxon>
        <taxon>Clostridia</taxon>
        <taxon>Lachnospirales</taxon>
        <taxon>Lachnospiraceae</taxon>
        <taxon>Pseudobutyrivibrio</taxon>
    </lineage>
</organism>
<dbReference type="AlphaFoldDB" id="A0A5P6VUK6"/>
<comment type="similarity">
    <text evidence="1">Belongs to the precorrin methyltransferase family.</text>
</comment>
<dbReference type="PANTHER" id="PTHR45790:SF4">
    <property type="entry name" value="COBALT-PRECORRIN-4 C(11)-METHYLTRANSFERASE"/>
    <property type="match status" value="1"/>
</dbReference>
<evidence type="ECO:0000256" key="5">
    <source>
        <dbReference type="ARBA" id="ARBA00022691"/>
    </source>
</evidence>
<dbReference type="GO" id="GO:0032259">
    <property type="term" value="P:methylation"/>
    <property type="evidence" value="ECO:0007669"/>
    <property type="project" value="UniProtKB-KW"/>
</dbReference>
<evidence type="ECO:0000256" key="4">
    <source>
        <dbReference type="ARBA" id="ARBA00022679"/>
    </source>
</evidence>
<evidence type="ECO:0000259" key="6">
    <source>
        <dbReference type="Pfam" id="PF00590"/>
    </source>
</evidence>
<dbReference type="RefSeq" id="WP_151625206.1">
    <property type="nucleotide sequence ID" value="NZ_CP043028.1"/>
</dbReference>
<dbReference type="SUPFAM" id="SSF53790">
    <property type="entry name" value="Tetrapyrrole methylase"/>
    <property type="match status" value="1"/>
</dbReference>
<reference evidence="8" key="1">
    <citation type="submission" date="2019-08" db="EMBL/GenBank/DDBJ databases">
        <title>Complete Genome Sequence of the Polysaccharide-Degrading Rumen Bacterium Pseudobutyrivibrio xylanivorans MA3014.</title>
        <authorList>
            <person name="Palevich N."/>
            <person name="Maclean P.H."/>
            <person name="Kelly W.J."/>
            <person name="Leahy S.C."/>
            <person name="Rakonjac J."/>
            <person name="Attwood G.T."/>
        </authorList>
    </citation>
    <scope>NUCLEOTIDE SEQUENCE [LARGE SCALE GENOMIC DNA]</scope>
    <source>
        <strain evidence="8">MA3014</strain>
    </source>
</reference>
<dbReference type="EC" id="2.1.1.133" evidence="7"/>
<protein>
    <submittedName>
        <fullName evidence="7">Precorrin-4 C(11)-methyltransferase</fullName>
        <ecNumber evidence="7">2.1.1.133</ecNumber>
    </submittedName>
</protein>
<gene>
    <name evidence="7" type="primary">cobM</name>
    <name evidence="7" type="ORF">FXF36_14190</name>
</gene>
<keyword evidence="2" id="KW-0169">Cobalamin biosynthesis</keyword>
<dbReference type="InterPro" id="IPR050161">
    <property type="entry name" value="Siro_Cobalamin_biosynth"/>
</dbReference>
<keyword evidence="5" id="KW-0949">S-adenosyl-L-methionine</keyword>
<keyword evidence="3 7" id="KW-0489">Methyltransferase</keyword>
<dbReference type="Pfam" id="PF00590">
    <property type="entry name" value="TP_methylase"/>
    <property type="match status" value="1"/>
</dbReference>
<dbReference type="CDD" id="cd11641">
    <property type="entry name" value="Precorrin-4_C11-MT"/>
    <property type="match status" value="1"/>
</dbReference>
<dbReference type="EMBL" id="CP043028">
    <property type="protein sequence ID" value="QFJ55958.1"/>
    <property type="molecule type" value="Genomic_DNA"/>
</dbReference>
<dbReference type="InterPro" id="IPR014777">
    <property type="entry name" value="4pyrrole_Mease_sub1"/>
</dbReference>
<proteinExistence type="inferred from homology"/>
<dbReference type="GO" id="GO:0009236">
    <property type="term" value="P:cobalamin biosynthetic process"/>
    <property type="evidence" value="ECO:0007669"/>
    <property type="project" value="UniProtKB-KW"/>
</dbReference>
<keyword evidence="4 7" id="KW-0808">Transferase</keyword>
<evidence type="ECO:0000256" key="1">
    <source>
        <dbReference type="ARBA" id="ARBA00005879"/>
    </source>
</evidence>
<dbReference type="NCBIfam" id="TIGR01465">
    <property type="entry name" value="cobM_cbiF"/>
    <property type="match status" value="1"/>
</dbReference>
<dbReference type="PANTHER" id="PTHR45790">
    <property type="entry name" value="SIROHEME SYNTHASE-RELATED"/>
    <property type="match status" value="1"/>
</dbReference>